<dbReference type="GO" id="GO:0008270">
    <property type="term" value="F:zinc ion binding"/>
    <property type="evidence" value="ECO:0007669"/>
    <property type="project" value="UniProtKB-KW"/>
</dbReference>
<proteinExistence type="predicted"/>
<feature type="compositionally biased region" description="Polar residues" evidence="2">
    <location>
        <begin position="212"/>
        <end position="221"/>
    </location>
</feature>
<feature type="transmembrane region" description="Helical" evidence="3">
    <location>
        <begin position="137"/>
        <end position="158"/>
    </location>
</feature>
<feature type="compositionally biased region" description="Polar residues" evidence="2">
    <location>
        <begin position="510"/>
        <end position="519"/>
    </location>
</feature>
<feature type="transmembrane region" description="Helical" evidence="3">
    <location>
        <begin position="170"/>
        <end position="190"/>
    </location>
</feature>
<evidence type="ECO:0000313" key="6">
    <source>
        <dbReference type="Proteomes" id="UP000054558"/>
    </source>
</evidence>
<dbReference type="SUPFAM" id="SSF57850">
    <property type="entry name" value="RING/U-box"/>
    <property type="match status" value="1"/>
</dbReference>
<feature type="compositionally biased region" description="Low complexity" evidence="2">
    <location>
        <begin position="200"/>
        <end position="210"/>
    </location>
</feature>
<dbReference type="Gene3D" id="3.30.40.10">
    <property type="entry name" value="Zinc/RING finger domain, C3HC4 (zinc finger)"/>
    <property type="match status" value="1"/>
</dbReference>
<feature type="region of interest" description="Disordered" evidence="2">
    <location>
        <begin position="414"/>
        <end position="442"/>
    </location>
</feature>
<dbReference type="Proteomes" id="UP000054558">
    <property type="component" value="Unassembled WGS sequence"/>
</dbReference>
<name>A0A1Y1I5N2_KLENI</name>
<dbReference type="PROSITE" id="PS50089">
    <property type="entry name" value="ZF_RING_2"/>
    <property type="match status" value="1"/>
</dbReference>
<dbReference type="PANTHER" id="PTHR46225:SF19">
    <property type="entry name" value="RING-TYPE DOMAIN-CONTAINING PROTEIN"/>
    <property type="match status" value="1"/>
</dbReference>
<dbReference type="Pfam" id="PF13639">
    <property type="entry name" value="zf-RING_2"/>
    <property type="match status" value="1"/>
</dbReference>
<keyword evidence="3" id="KW-1133">Transmembrane helix</keyword>
<evidence type="ECO:0000259" key="4">
    <source>
        <dbReference type="PROSITE" id="PS50089"/>
    </source>
</evidence>
<feature type="compositionally biased region" description="Polar residues" evidence="2">
    <location>
        <begin position="239"/>
        <end position="252"/>
    </location>
</feature>
<keyword evidence="3" id="KW-0812">Transmembrane</keyword>
<feature type="transmembrane region" description="Helical" evidence="3">
    <location>
        <begin position="313"/>
        <end position="332"/>
    </location>
</feature>
<feature type="region of interest" description="Disordered" evidence="2">
    <location>
        <begin position="502"/>
        <end position="534"/>
    </location>
</feature>
<dbReference type="SMART" id="SM00184">
    <property type="entry name" value="RING"/>
    <property type="match status" value="1"/>
</dbReference>
<dbReference type="EMBL" id="DF237204">
    <property type="protein sequence ID" value="GAQ85803.1"/>
    <property type="molecule type" value="Genomic_DNA"/>
</dbReference>
<keyword evidence="6" id="KW-1185">Reference proteome</keyword>
<organism evidence="5 6">
    <name type="scientific">Klebsormidium nitens</name>
    <name type="common">Green alga</name>
    <name type="synonym">Ulothrix nitens</name>
    <dbReference type="NCBI Taxonomy" id="105231"/>
    <lineage>
        <taxon>Eukaryota</taxon>
        <taxon>Viridiplantae</taxon>
        <taxon>Streptophyta</taxon>
        <taxon>Klebsormidiophyceae</taxon>
        <taxon>Klebsormidiales</taxon>
        <taxon>Klebsormidiaceae</taxon>
        <taxon>Klebsormidium</taxon>
    </lineage>
</organism>
<protein>
    <recommendedName>
        <fullName evidence="4">RING-type domain-containing protein</fullName>
    </recommendedName>
</protein>
<keyword evidence="1" id="KW-0862">Zinc</keyword>
<reference evidence="5 6" key="1">
    <citation type="journal article" date="2014" name="Nat. Commun.">
        <title>Klebsormidium flaccidum genome reveals primary factors for plant terrestrial adaptation.</title>
        <authorList>
            <person name="Hori K."/>
            <person name="Maruyama F."/>
            <person name="Fujisawa T."/>
            <person name="Togashi T."/>
            <person name="Yamamoto N."/>
            <person name="Seo M."/>
            <person name="Sato S."/>
            <person name="Yamada T."/>
            <person name="Mori H."/>
            <person name="Tajima N."/>
            <person name="Moriyama T."/>
            <person name="Ikeuchi M."/>
            <person name="Watanabe M."/>
            <person name="Wada H."/>
            <person name="Kobayashi K."/>
            <person name="Saito M."/>
            <person name="Masuda T."/>
            <person name="Sasaki-Sekimoto Y."/>
            <person name="Mashiguchi K."/>
            <person name="Awai K."/>
            <person name="Shimojima M."/>
            <person name="Masuda S."/>
            <person name="Iwai M."/>
            <person name="Nobusawa T."/>
            <person name="Narise T."/>
            <person name="Kondo S."/>
            <person name="Saito H."/>
            <person name="Sato R."/>
            <person name="Murakawa M."/>
            <person name="Ihara Y."/>
            <person name="Oshima-Yamada Y."/>
            <person name="Ohtaka K."/>
            <person name="Satoh M."/>
            <person name="Sonobe K."/>
            <person name="Ishii M."/>
            <person name="Ohtani R."/>
            <person name="Kanamori-Sato M."/>
            <person name="Honoki R."/>
            <person name="Miyazaki D."/>
            <person name="Mochizuki H."/>
            <person name="Umetsu J."/>
            <person name="Higashi K."/>
            <person name="Shibata D."/>
            <person name="Kamiya Y."/>
            <person name="Sato N."/>
            <person name="Nakamura Y."/>
            <person name="Tabata S."/>
            <person name="Ida S."/>
            <person name="Kurokawa K."/>
            <person name="Ohta H."/>
        </authorList>
    </citation>
    <scope>NUCLEOTIDE SEQUENCE [LARGE SCALE GENOMIC DNA]</scope>
    <source>
        <strain evidence="5 6">NIES-2285</strain>
    </source>
</reference>
<feature type="transmembrane region" description="Helical" evidence="3">
    <location>
        <begin position="348"/>
        <end position="381"/>
    </location>
</feature>
<dbReference type="InterPro" id="IPR013083">
    <property type="entry name" value="Znf_RING/FYVE/PHD"/>
</dbReference>
<evidence type="ECO:0000256" key="1">
    <source>
        <dbReference type="PROSITE-ProRule" id="PRU00175"/>
    </source>
</evidence>
<dbReference type="AlphaFoldDB" id="A0A1Y1I5N2"/>
<feature type="domain" description="RING-type" evidence="4">
    <location>
        <begin position="453"/>
        <end position="494"/>
    </location>
</feature>
<evidence type="ECO:0000256" key="2">
    <source>
        <dbReference type="SAM" id="MobiDB-lite"/>
    </source>
</evidence>
<keyword evidence="1" id="KW-0479">Metal-binding</keyword>
<feature type="compositionally biased region" description="Low complexity" evidence="2">
    <location>
        <begin position="223"/>
        <end position="238"/>
    </location>
</feature>
<keyword evidence="3" id="KW-0472">Membrane</keyword>
<feature type="compositionally biased region" description="Low complexity" evidence="2">
    <location>
        <begin position="117"/>
        <end position="126"/>
    </location>
</feature>
<dbReference type="STRING" id="105231.A0A1Y1I5N2"/>
<accession>A0A1Y1I5N2</accession>
<dbReference type="OMA" id="RSHWFTH"/>
<gene>
    <name evidence="5" type="ORF">KFL_002550100</name>
</gene>
<feature type="region of interest" description="Disordered" evidence="2">
    <location>
        <begin position="197"/>
        <end position="269"/>
    </location>
</feature>
<feature type="region of interest" description="Disordered" evidence="2">
    <location>
        <begin position="88"/>
        <end position="127"/>
    </location>
</feature>
<keyword evidence="1" id="KW-0863">Zinc-finger</keyword>
<evidence type="ECO:0000256" key="3">
    <source>
        <dbReference type="SAM" id="Phobius"/>
    </source>
</evidence>
<dbReference type="PANTHER" id="PTHR46225">
    <property type="entry name" value="C3H4 TYPE ZINC FINGER PROTEIN"/>
    <property type="match status" value="1"/>
</dbReference>
<evidence type="ECO:0000313" key="5">
    <source>
        <dbReference type="EMBL" id="GAQ85803.1"/>
    </source>
</evidence>
<dbReference type="OrthoDB" id="9984778at2759"/>
<sequence length="534" mass="57195">MSASSRTLSTFSLGRGPAAPSLCIPPEPLTPDLTQLTDRSPLLGSAGLLFAGQSTPPATSPPNTVLTSPISTFSTSVISLPRTPVRTVNRLPASQSPPPPVFTMSSTAPTQGGEGETQGAQAGNQQIRQRSSPLNSVYWLALELFVTLAQIISSIVVLSVSTDERPKVPLGLWIIGYASGCFATLPILHWRYAHRRTRTRQSGGSQVRQRQMQDQETSVVQGQDAAQLPAPAPDANNNSGVSSSLQFPSSDAGSARTRNRQSPTDPVIQQGATAVPASSLATETVVDLGAVQPTRTRRFDDTSWTLFIERLKICLDCFFAVWFVTGNVWLFGGNASAHDAPNQYRLCIVFLTFSCLGYAMPFILCATICLLLPCIALMGFVDEPMTGRGASKEVITSFPTYKFKALGSVKSKRLTRQSSTSDSEGEADRTARGGILAAGTPSERPVAAEDALCCICLGQYKDGDELRELPCTHHFHSSCVDQWLKINASCPLCKSDMIGGADPSAMESGQRPTTVASQTDPERRDAINPVEELV</sequence>
<feature type="compositionally biased region" description="Polar residues" evidence="2">
    <location>
        <begin position="1"/>
        <end position="12"/>
    </location>
</feature>
<feature type="region of interest" description="Disordered" evidence="2">
    <location>
        <begin position="1"/>
        <end position="25"/>
    </location>
</feature>
<dbReference type="InterPro" id="IPR001841">
    <property type="entry name" value="Znf_RING"/>
</dbReference>